<comment type="caution">
    <text evidence="2">The sequence shown here is derived from an EMBL/GenBank/DDBJ whole genome shotgun (WGS) entry which is preliminary data.</text>
</comment>
<dbReference type="SUPFAM" id="SSF52833">
    <property type="entry name" value="Thioredoxin-like"/>
    <property type="match status" value="1"/>
</dbReference>
<dbReference type="OrthoDB" id="157586at2"/>
<dbReference type="Gene3D" id="3.40.30.10">
    <property type="entry name" value="Glutaredoxin"/>
    <property type="match status" value="1"/>
</dbReference>
<dbReference type="RefSeq" id="WP_008476522.1">
    <property type="nucleotide sequence ID" value="NZ_CAGS01000143.1"/>
</dbReference>
<dbReference type="AlphaFoldDB" id="I4EFD3"/>
<reference evidence="2 3" key="1">
    <citation type="journal article" date="2012" name="ISME J.">
        <title>Nitrification expanded: discovery, physiology and genomics of a nitrite-oxidizing bacterium from the phylum Chloroflexi.</title>
        <authorList>
            <person name="Sorokin D.Y."/>
            <person name="Lucker S."/>
            <person name="Vejmelkova D."/>
            <person name="Kostrikina N.A."/>
            <person name="Kleerebezem R."/>
            <person name="Rijpstra W.I."/>
            <person name="Damste J.S."/>
            <person name="Le Paslier D."/>
            <person name="Muyzer G."/>
            <person name="Wagner M."/>
            <person name="van Loosdrecht M.C."/>
            <person name="Daims H."/>
        </authorList>
    </citation>
    <scope>NUCLEOTIDE SEQUENCE [LARGE SCALE GENOMIC DNA]</scope>
    <source>
        <strain evidence="3">none</strain>
    </source>
</reference>
<evidence type="ECO:0000313" key="3">
    <source>
        <dbReference type="Proteomes" id="UP000004221"/>
    </source>
</evidence>
<dbReference type="GO" id="GO:0016209">
    <property type="term" value="F:antioxidant activity"/>
    <property type="evidence" value="ECO:0007669"/>
    <property type="project" value="InterPro"/>
</dbReference>
<keyword evidence="3" id="KW-1185">Reference proteome</keyword>
<evidence type="ECO:0000313" key="2">
    <source>
        <dbReference type="EMBL" id="CCF83395.1"/>
    </source>
</evidence>
<accession>I4EFD3</accession>
<sequence length="169" mass="18870">MTVGQASSIQIRGARTPRRGEQIIDFSAPTPEGAILRSRDIYYLRRNLALVFTHGPECQGCRDLLRDLAAERSSVRKEDGEILAVIPGSREAVGQLRDELGLSYPVVADEERIIYQRYRLVTQDGGLRAAIFATDRYGTVFEPSIANDAHEMMPAEEIPGWLEFIACEC</sequence>
<dbReference type="EMBL" id="CAGS01000143">
    <property type="protein sequence ID" value="CCF83395.1"/>
    <property type="molecule type" value="Genomic_DNA"/>
</dbReference>
<dbReference type="GO" id="GO:0016491">
    <property type="term" value="F:oxidoreductase activity"/>
    <property type="evidence" value="ECO:0007669"/>
    <property type="project" value="InterPro"/>
</dbReference>
<protein>
    <recommendedName>
        <fullName evidence="1">Alkyl hydroperoxide reductase subunit C/ Thiol specific antioxidant domain-containing protein</fullName>
    </recommendedName>
</protein>
<dbReference type="InterPro" id="IPR000866">
    <property type="entry name" value="AhpC/TSA"/>
</dbReference>
<name>I4EFD3_9BACT</name>
<proteinExistence type="predicted"/>
<organism evidence="2 3">
    <name type="scientific">Nitrolancea hollandica Lb</name>
    <dbReference type="NCBI Taxonomy" id="1129897"/>
    <lineage>
        <taxon>Bacteria</taxon>
        <taxon>Pseudomonadati</taxon>
        <taxon>Thermomicrobiota</taxon>
        <taxon>Thermomicrobia</taxon>
        <taxon>Sphaerobacterales</taxon>
        <taxon>Sphaerobacterineae</taxon>
        <taxon>Sphaerobacteraceae</taxon>
        <taxon>Nitrolancea</taxon>
    </lineage>
</organism>
<dbReference type="Pfam" id="PF00578">
    <property type="entry name" value="AhpC-TSA"/>
    <property type="match status" value="1"/>
</dbReference>
<feature type="domain" description="Alkyl hydroperoxide reductase subunit C/ Thiol specific antioxidant" evidence="1">
    <location>
        <begin position="20"/>
        <end position="140"/>
    </location>
</feature>
<gene>
    <name evidence="2" type="ORF">NITHO_2270012</name>
</gene>
<dbReference type="Proteomes" id="UP000004221">
    <property type="component" value="Unassembled WGS sequence"/>
</dbReference>
<dbReference type="InterPro" id="IPR036249">
    <property type="entry name" value="Thioredoxin-like_sf"/>
</dbReference>
<evidence type="ECO:0000259" key="1">
    <source>
        <dbReference type="Pfam" id="PF00578"/>
    </source>
</evidence>